<dbReference type="InterPro" id="IPR045098">
    <property type="entry name" value="Fyv10_fam"/>
</dbReference>
<dbReference type="PROSITE" id="PS50897">
    <property type="entry name" value="CTLH"/>
    <property type="match status" value="1"/>
</dbReference>
<accession>B3SBX7</accession>
<dbReference type="OMA" id="LIRECKM"/>
<evidence type="ECO:0000259" key="2">
    <source>
        <dbReference type="PROSITE" id="PS50897"/>
    </source>
</evidence>
<dbReference type="GO" id="GO:0034657">
    <property type="term" value="C:GID complex"/>
    <property type="evidence" value="ECO:0000318"/>
    <property type="project" value="GO_Central"/>
</dbReference>
<sequence length="395" mass="44625">MSADTESKPDCEEKSTKEWKGLESVSNEVEKAATKINVAHQQYHQDIDGLIEYVANVQQQFTALKETDQDPISSFSIIQSLTRTIERIKETVSKISSNHKELHSSISKIGKAIDKNFVTDDHILGKEDVVDANKQGALMEIICEHLLRLGCIDVGRTLIKEAELDWDESRLEPFMELNQILRACRDHNLDPAMQWVVQHKPALDARNSPLEFMLHRIKFISLLQDNERRALEYARHFSSCSQRHQKELQKLMACFLFSKNGRLSTSPYATFLNPNIWMEVCDVIVSDACALMGLPCESSLAISLNAGCLAATSLLMLKSQLKYPHLHDVWSNADELPIEIDLGPKYRFHSAFACPVMRSRSTEANPPMRLSCGHAISKEAVNKLLTGSKPNLDYM</sequence>
<feature type="domain" description="CTLH" evidence="2">
    <location>
        <begin position="173"/>
        <end position="230"/>
    </location>
</feature>
<evidence type="ECO:0000256" key="1">
    <source>
        <dbReference type="SAM" id="MobiDB-lite"/>
    </source>
</evidence>
<dbReference type="InterPro" id="IPR013144">
    <property type="entry name" value="CRA_dom"/>
</dbReference>
<dbReference type="eggNOG" id="KOG2817">
    <property type="taxonomic scope" value="Eukaryota"/>
</dbReference>
<dbReference type="Pfam" id="PF10607">
    <property type="entry name" value="CTLH"/>
    <property type="match status" value="1"/>
</dbReference>
<protein>
    <recommendedName>
        <fullName evidence="2">CTLH domain-containing protein</fullName>
    </recommendedName>
</protein>
<dbReference type="HOGENOM" id="CLU_020227_3_1_1"/>
<dbReference type="KEGG" id="tad:TRIADDRAFT_61773"/>
<gene>
    <name evidence="3" type="ORF">TRIADDRAFT_61773</name>
</gene>
<dbReference type="PhylomeDB" id="B3SBX7"/>
<dbReference type="AlphaFoldDB" id="B3SBX7"/>
<organism evidence="3 4">
    <name type="scientific">Trichoplax adhaerens</name>
    <name type="common">Trichoplax reptans</name>
    <dbReference type="NCBI Taxonomy" id="10228"/>
    <lineage>
        <taxon>Eukaryota</taxon>
        <taxon>Metazoa</taxon>
        <taxon>Placozoa</taxon>
        <taxon>Uniplacotomia</taxon>
        <taxon>Trichoplacea</taxon>
        <taxon>Trichoplacidae</taxon>
        <taxon>Trichoplax</taxon>
    </lineage>
</organism>
<dbReference type="InParanoid" id="B3SBX7"/>
<proteinExistence type="predicted"/>
<dbReference type="GO" id="GO:0004842">
    <property type="term" value="F:ubiquitin-protein transferase activity"/>
    <property type="evidence" value="ECO:0007669"/>
    <property type="project" value="InterPro"/>
</dbReference>
<feature type="region of interest" description="Disordered" evidence="1">
    <location>
        <begin position="1"/>
        <end position="21"/>
    </location>
</feature>
<dbReference type="InterPro" id="IPR024964">
    <property type="entry name" value="CTLH/CRA"/>
</dbReference>
<dbReference type="GO" id="GO:0043161">
    <property type="term" value="P:proteasome-mediated ubiquitin-dependent protein catabolic process"/>
    <property type="evidence" value="ECO:0000318"/>
    <property type="project" value="GO_Central"/>
</dbReference>
<dbReference type="RefSeq" id="XP_002117776.1">
    <property type="nucleotide sequence ID" value="XM_002117740.1"/>
</dbReference>
<reference evidence="3 4" key="1">
    <citation type="journal article" date="2008" name="Nature">
        <title>The Trichoplax genome and the nature of placozoans.</title>
        <authorList>
            <person name="Srivastava M."/>
            <person name="Begovic E."/>
            <person name="Chapman J."/>
            <person name="Putnam N.H."/>
            <person name="Hellsten U."/>
            <person name="Kawashima T."/>
            <person name="Kuo A."/>
            <person name="Mitros T."/>
            <person name="Salamov A."/>
            <person name="Carpenter M.L."/>
            <person name="Signorovitch A.Y."/>
            <person name="Moreno M.A."/>
            <person name="Kamm K."/>
            <person name="Grimwood J."/>
            <person name="Schmutz J."/>
            <person name="Shapiro H."/>
            <person name="Grigoriev I.V."/>
            <person name="Buss L.W."/>
            <person name="Schierwater B."/>
            <person name="Dellaporta S.L."/>
            <person name="Rokhsar D.S."/>
        </authorList>
    </citation>
    <scope>NUCLEOTIDE SEQUENCE [LARGE SCALE GENOMIC DNA]</scope>
    <source>
        <strain evidence="3 4">Grell-BS-1999</strain>
    </source>
</reference>
<keyword evidence="4" id="KW-1185">Reference proteome</keyword>
<evidence type="ECO:0000313" key="4">
    <source>
        <dbReference type="Proteomes" id="UP000009022"/>
    </source>
</evidence>
<dbReference type="EMBL" id="DS985267">
    <property type="protein sequence ID" value="EDV19752.1"/>
    <property type="molecule type" value="Genomic_DNA"/>
</dbReference>
<evidence type="ECO:0000313" key="3">
    <source>
        <dbReference type="EMBL" id="EDV19752.1"/>
    </source>
</evidence>
<dbReference type="SMART" id="SM00668">
    <property type="entry name" value="CTLH"/>
    <property type="match status" value="1"/>
</dbReference>
<dbReference type="OrthoDB" id="1933281at2759"/>
<dbReference type="InterPro" id="IPR006595">
    <property type="entry name" value="CTLH_C"/>
</dbReference>
<dbReference type="PANTHER" id="PTHR12170">
    <property type="entry name" value="MACROPHAGE ERYTHROBLAST ATTACHER-RELATED"/>
    <property type="match status" value="1"/>
</dbReference>
<dbReference type="SMART" id="SM00757">
    <property type="entry name" value="CRA"/>
    <property type="match status" value="1"/>
</dbReference>
<dbReference type="Proteomes" id="UP000009022">
    <property type="component" value="Unassembled WGS sequence"/>
</dbReference>
<dbReference type="GO" id="GO:0005737">
    <property type="term" value="C:cytoplasm"/>
    <property type="evidence" value="ECO:0000318"/>
    <property type="project" value="GO_Central"/>
</dbReference>
<dbReference type="CTD" id="6758988"/>
<dbReference type="GeneID" id="6758988"/>
<dbReference type="PANTHER" id="PTHR12170:SF3">
    <property type="entry name" value="GH10162P"/>
    <property type="match status" value="1"/>
</dbReference>
<dbReference type="GO" id="GO:0005634">
    <property type="term" value="C:nucleus"/>
    <property type="evidence" value="ECO:0000318"/>
    <property type="project" value="GO_Central"/>
</dbReference>
<dbReference type="STRING" id="10228.B3SBX7"/>
<dbReference type="FunCoup" id="B3SBX7">
    <property type="interactions" value="1907"/>
</dbReference>
<name>B3SBX7_TRIAD</name>